<sequence length="67" mass="7018">LADEVVAMASVALRRLGLLEEEVPVLLGGSVLAARHPQLNDRIAELLAARAPKAEVRVVSEPPVLGA</sequence>
<name>A0A6G3WWY3_9ACTN</name>
<accession>A0A6G3WWY3</accession>
<comment type="caution">
    <text evidence="1">The sequence shown here is derived from an EMBL/GenBank/DDBJ whole genome shotgun (WGS) entry which is preliminary data.</text>
</comment>
<reference evidence="1" key="1">
    <citation type="submission" date="2020-01" db="EMBL/GenBank/DDBJ databases">
        <title>Insect and environment-associated Actinomycetes.</title>
        <authorList>
            <person name="Currrie C."/>
            <person name="Chevrette M."/>
            <person name="Carlson C."/>
            <person name="Stubbendieck R."/>
            <person name="Wendt-Pienkowski E."/>
        </authorList>
    </citation>
    <scope>NUCLEOTIDE SEQUENCE</scope>
    <source>
        <strain evidence="1">SID7499</strain>
    </source>
</reference>
<feature type="non-terminal residue" evidence="1">
    <location>
        <position position="67"/>
    </location>
</feature>
<feature type="non-terminal residue" evidence="1">
    <location>
        <position position="1"/>
    </location>
</feature>
<organism evidence="1">
    <name type="scientific">Streptomyces sp. SID7499</name>
    <dbReference type="NCBI Taxonomy" id="2706086"/>
    <lineage>
        <taxon>Bacteria</taxon>
        <taxon>Bacillati</taxon>
        <taxon>Actinomycetota</taxon>
        <taxon>Actinomycetes</taxon>
        <taxon>Kitasatosporales</taxon>
        <taxon>Streptomycetaceae</taxon>
        <taxon>Streptomyces</taxon>
    </lineage>
</organism>
<protein>
    <submittedName>
        <fullName evidence="1">ATPase</fullName>
    </submittedName>
</protein>
<dbReference type="AlphaFoldDB" id="A0A6G3WWY3"/>
<gene>
    <name evidence="1" type="ORF">G3M58_26210</name>
</gene>
<proteinExistence type="predicted"/>
<evidence type="ECO:0000313" key="1">
    <source>
        <dbReference type="EMBL" id="NEE09932.1"/>
    </source>
</evidence>
<dbReference type="EMBL" id="JAAGMN010002726">
    <property type="protein sequence ID" value="NEE09932.1"/>
    <property type="molecule type" value="Genomic_DNA"/>
</dbReference>